<evidence type="ECO:0000313" key="2">
    <source>
        <dbReference type="Proteomes" id="UP001163603"/>
    </source>
</evidence>
<name>A0ACC0Z8E4_9ROSI</name>
<keyword evidence="2" id="KW-1185">Reference proteome</keyword>
<dbReference type="EMBL" id="CM047737">
    <property type="protein sequence ID" value="KAJ0047684.1"/>
    <property type="molecule type" value="Genomic_DNA"/>
</dbReference>
<reference evidence="2" key="1">
    <citation type="journal article" date="2023" name="G3 (Bethesda)">
        <title>Genome assembly and association tests identify interacting loci associated with vigor, precocity, and sex in interspecific pistachio rootstocks.</title>
        <authorList>
            <person name="Palmer W."/>
            <person name="Jacygrad E."/>
            <person name="Sagayaradj S."/>
            <person name="Cavanaugh K."/>
            <person name="Han R."/>
            <person name="Bertier L."/>
            <person name="Beede B."/>
            <person name="Kafkas S."/>
            <person name="Golino D."/>
            <person name="Preece J."/>
            <person name="Michelmore R."/>
        </authorList>
    </citation>
    <scope>NUCLEOTIDE SEQUENCE [LARGE SCALE GENOMIC DNA]</scope>
</reference>
<accession>A0ACC0Z8E4</accession>
<organism evidence="1 2">
    <name type="scientific">Pistacia integerrima</name>
    <dbReference type="NCBI Taxonomy" id="434235"/>
    <lineage>
        <taxon>Eukaryota</taxon>
        <taxon>Viridiplantae</taxon>
        <taxon>Streptophyta</taxon>
        <taxon>Embryophyta</taxon>
        <taxon>Tracheophyta</taxon>
        <taxon>Spermatophyta</taxon>
        <taxon>Magnoliopsida</taxon>
        <taxon>eudicotyledons</taxon>
        <taxon>Gunneridae</taxon>
        <taxon>Pentapetalae</taxon>
        <taxon>rosids</taxon>
        <taxon>malvids</taxon>
        <taxon>Sapindales</taxon>
        <taxon>Anacardiaceae</taxon>
        <taxon>Pistacia</taxon>
    </lineage>
</organism>
<protein>
    <submittedName>
        <fullName evidence="1">Uncharacterized protein</fullName>
    </submittedName>
</protein>
<proteinExistence type="predicted"/>
<dbReference type="Proteomes" id="UP001163603">
    <property type="component" value="Chromosome 2"/>
</dbReference>
<sequence>MDDAKKRWSVTFTKHIKQKRKVYQDGFLDLHISTNKVKLYDDCEKLLECRILKNDEVVSSGETLTFNAYFVDVGDREGDCKHIPDLRYQGRYKKKPQSGSLSPSHKIIREFKKRELQKYGTPKCNSENTKPRSTEWHALYTTQLTQKAKKYNDGFLQLATSGSMGRQITLFDETRRLLDSRFLRRDEVIRSGESIAFDGHLVEIGECEENGEPLTENVQGKNGSVAGKSEVIPGQQNCIKADRKEFKKIEVPGYGAPQGSPDSNSNITEWQVMYTTQVTQKAKKYHDGFIRLAIIGSHTETATHVMLYDESRKLLNSRFLKKDEKIRSGESIAFNAHLVDIGEPQADHQSHMDLNIQGNNGNMVGTTVITHGQHDGLKADKFVVKGKPQNDSSRENADSAFSISSVDGIKLSKSAPTNKPLRNGVSILPGLMRYRFV</sequence>
<gene>
    <name evidence="1" type="ORF">Pint_14884</name>
</gene>
<evidence type="ECO:0000313" key="1">
    <source>
        <dbReference type="EMBL" id="KAJ0047684.1"/>
    </source>
</evidence>
<comment type="caution">
    <text evidence="1">The sequence shown here is derived from an EMBL/GenBank/DDBJ whole genome shotgun (WGS) entry which is preliminary data.</text>
</comment>